<feature type="domain" description="N-acetyltransferase" evidence="3">
    <location>
        <begin position="6"/>
        <end position="162"/>
    </location>
</feature>
<reference evidence="5" key="1">
    <citation type="journal article" date="2019" name="Int. J. Syst. Evol. Microbiol.">
        <title>The Global Catalogue of Microorganisms (GCM) 10K type strain sequencing project: providing services to taxonomists for standard genome sequencing and annotation.</title>
        <authorList>
            <consortium name="The Broad Institute Genomics Platform"/>
            <consortium name="The Broad Institute Genome Sequencing Center for Infectious Disease"/>
            <person name="Wu L."/>
            <person name="Ma J."/>
        </authorList>
    </citation>
    <scope>NUCLEOTIDE SEQUENCE [LARGE SCALE GENOMIC DNA]</scope>
    <source>
        <strain evidence="5">CCUG 60023</strain>
    </source>
</reference>
<keyword evidence="2 4" id="KW-0012">Acyltransferase</keyword>
<evidence type="ECO:0000259" key="3">
    <source>
        <dbReference type="PROSITE" id="PS51186"/>
    </source>
</evidence>
<dbReference type="CDD" id="cd04301">
    <property type="entry name" value="NAT_SF"/>
    <property type="match status" value="1"/>
</dbReference>
<organism evidence="4 5">
    <name type="scientific">Pseudahrensia aquimaris</name>
    <dbReference type="NCBI Taxonomy" id="744461"/>
    <lineage>
        <taxon>Bacteria</taxon>
        <taxon>Pseudomonadati</taxon>
        <taxon>Pseudomonadota</taxon>
        <taxon>Alphaproteobacteria</taxon>
        <taxon>Hyphomicrobiales</taxon>
        <taxon>Ahrensiaceae</taxon>
        <taxon>Pseudahrensia</taxon>
    </lineage>
</organism>
<dbReference type="PROSITE" id="PS51186">
    <property type="entry name" value="GNAT"/>
    <property type="match status" value="1"/>
</dbReference>
<dbReference type="Proteomes" id="UP001597101">
    <property type="component" value="Unassembled WGS sequence"/>
</dbReference>
<dbReference type="EC" id="2.3.-.-" evidence="4"/>
<dbReference type="Gene3D" id="3.40.630.30">
    <property type="match status" value="1"/>
</dbReference>
<sequence>MVEDDVTIERNPDGDSVDWTELHTLLKDAFAFMEGRIDPPSSLDAMSADDLRRKARVETLFVARHNGHIIGCLFARDEGGSLYIGKLAVAQAMRGQGLARRLVNAAIRLAKEQGAFGVELQTRVELTENHAAFAKLGFEKVGESAHAGYAKPTSITMRLDLD</sequence>
<comment type="caution">
    <text evidence="4">The sequence shown here is derived from an EMBL/GenBank/DDBJ whole genome shotgun (WGS) entry which is preliminary data.</text>
</comment>
<dbReference type="InterPro" id="IPR000182">
    <property type="entry name" value="GNAT_dom"/>
</dbReference>
<dbReference type="Pfam" id="PF00583">
    <property type="entry name" value="Acetyltransf_1"/>
    <property type="match status" value="1"/>
</dbReference>
<dbReference type="EMBL" id="JBHTJV010000003">
    <property type="protein sequence ID" value="MFD0915760.1"/>
    <property type="molecule type" value="Genomic_DNA"/>
</dbReference>
<dbReference type="InterPro" id="IPR016181">
    <property type="entry name" value="Acyl_CoA_acyltransferase"/>
</dbReference>
<keyword evidence="5" id="KW-1185">Reference proteome</keyword>
<accession>A0ABW3FC37</accession>
<evidence type="ECO:0000256" key="2">
    <source>
        <dbReference type="ARBA" id="ARBA00023315"/>
    </source>
</evidence>
<dbReference type="GO" id="GO:0016746">
    <property type="term" value="F:acyltransferase activity"/>
    <property type="evidence" value="ECO:0007669"/>
    <property type="project" value="UniProtKB-KW"/>
</dbReference>
<dbReference type="InterPro" id="IPR050832">
    <property type="entry name" value="Bact_Acetyltransf"/>
</dbReference>
<evidence type="ECO:0000256" key="1">
    <source>
        <dbReference type="ARBA" id="ARBA00022679"/>
    </source>
</evidence>
<proteinExistence type="predicted"/>
<protein>
    <submittedName>
        <fullName evidence="4">GNAT family N-acetyltransferase</fullName>
        <ecNumber evidence="4">2.3.-.-</ecNumber>
    </submittedName>
</protein>
<name>A0ABW3FC37_9HYPH</name>
<evidence type="ECO:0000313" key="5">
    <source>
        <dbReference type="Proteomes" id="UP001597101"/>
    </source>
</evidence>
<dbReference type="SUPFAM" id="SSF55729">
    <property type="entry name" value="Acyl-CoA N-acyltransferases (Nat)"/>
    <property type="match status" value="1"/>
</dbReference>
<keyword evidence="1 4" id="KW-0808">Transferase</keyword>
<dbReference type="PANTHER" id="PTHR43877:SF2">
    <property type="entry name" value="AMINOALKYLPHOSPHONATE N-ACETYLTRANSFERASE-RELATED"/>
    <property type="match status" value="1"/>
</dbReference>
<dbReference type="RefSeq" id="WP_377211607.1">
    <property type="nucleotide sequence ID" value="NZ_JBHTJV010000003.1"/>
</dbReference>
<gene>
    <name evidence="4" type="ORF">ACFQ14_05010</name>
</gene>
<dbReference type="PANTHER" id="PTHR43877">
    <property type="entry name" value="AMINOALKYLPHOSPHONATE N-ACETYLTRANSFERASE-RELATED-RELATED"/>
    <property type="match status" value="1"/>
</dbReference>
<evidence type="ECO:0000313" key="4">
    <source>
        <dbReference type="EMBL" id="MFD0915760.1"/>
    </source>
</evidence>